<dbReference type="AlphaFoldDB" id="A0AAE0LKW8"/>
<evidence type="ECO:0000313" key="3">
    <source>
        <dbReference type="Proteomes" id="UP001190700"/>
    </source>
</evidence>
<sequence length="159" mass="17128">MDPLDHIRYGGTTSHNGAHHPSDFQAHSVPDPPGTSNPTSDPDPTEDPDPTANPDPPSDPDPNGNSDPLGDPDPDGDPDPSDDPNPTGGCKGEIGLVRVGDAVLIDRDIDKMVQKLPTFPSESMKKGNVMDELEALRTTIIRLKEHAYDRDDRFAHPNL</sequence>
<accession>A0AAE0LKW8</accession>
<comment type="caution">
    <text evidence="2">The sequence shown here is derived from an EMBL/GenBank/DDBJ whole genome shotgun (WGS) entry which is preliminary data.</text>
</comment>
<gene>
    <name evidence="2" type="ORF">CYMTET_3387</name>
</gene>
<name>A0AAE0LKW8_9CHLO</name>
<organism evidence="2 3">
    <name type="scientific">Cymbomonas tetramitiformis</name>
    <dbReference type="NCBI Taxonomy" id="36881"/>
    <lineage>
        <taxon>Eukaryota</taxon>
        <taxon>Viridiplantae</taxon>
        <taxon>Chlorophyta</taxon>
        <taxon>Pyramimonadophyceae</taxon>
        <taxon>Pyramimonadales</taxon>
        <taxon>Pyramimonadaceae</taxon>
        <taxon>Cymbomonas</taxon>
    </lineage>
</organism>
<evidence type="ECO:0000256" key="1">
    <source>
        <dbReference type="SAM" id="MobiDB-lite"/>
    </source>
</evidence>
<feature type="region of interest" description="Disordered" evidence="1">
    <location>
        <begin position="1"/>
        <end position="94"/>
    </location>
</feature>
<keyword evidence="3" id="KW-1185">Reference proteome</keyword>
<protein>
    <submittedName>
        <fullName evidence="2">Uncharacterized protein</fullName>
    </submittedName>
</protein>
<dbReference type="Proteomes" id="UP001190700">
    <property type="component" value="Unassembled WGS sequence"/>
</dbReference>
<feature type="compositionally biased region" description="Acidic residues" evidence="1">
    <location>
        <begin position="70"/>
        <end position="82"/>
    </location>
</feature>
<reference evidence="2 3" key="1">
    <citation type="journal article" date="2015" name="Genome Biol. Evol.">
        <title>Comparative Genomics of a Bacterivorous Green Alga Reveals Evolutionary Causalities and Consequences of Phago-Mixotrophic Mode of Nutrition.</title>
        <authorList>
            <person name="Burns J.A."/>
            <person name="Paasch A."/>
            <person name="Narechania A."/>
            <person name="Kim E."/>
        </authorList>
    </citation>
    <scope>NUCLEOTIDE SEQUENCE [LARGE SCALE GENOMIC DNA]</scope>
    <source>
        <strain evidence="2 3">PLY_AMNH</strain>
    </source>
</reference>
<feature type="compositionally biased region" description="Pro residues" evidence="1">
    <location>
        <begin position="51"/>
        <end position="60"/>
    </location>
</feature>
<dbReference type="EMBL" id="LGRX02000210">
    <property type="protein sequence ID" value="KAK3289171.1"/>
    <property type="molecule type" value="Genomic_DNA"/>
</dbReference>
<proteinExistence type="predicted"/>
<evidence type="ECO:0000313" key="2">
    <source>
        <dbReference type="EMBL" id="KAK3289171.1"/>
    </source>
</evidence>